<keyword evidence="1" id="KW-0472">Membrane</keyword>
<evidence type="ECO:0000256" key="1">
    <source>
        <dbReference type="SAM" id="Phobius"/>
    </source>
</evidence>
<organism evidence="2 3">
    <name type="scientific">Klebsiella grimontii</name>
    <dbReference type="NCBI Taxonomy" id="2058152"/>
    <lineage>
        <taxon>Bacteria</taxon>
        <taxon>Pseudomonadati</taxon>
        <taxon>Pseudomonadota</taxon>
        <taxon>Gammaproteobacteria</taxon>
        <taxon>Enterobacterales</taxon>
        <taxon>Enterobacteriaceae</taxon>
        <taxon>Klebsiella/Raoultella group</taxon>
        <taxon>Klebsiella</taxon>
    </lineage>
</organism>
<feature type="transmembrane region" description="Helical" evidence="1">
    <location>
        <begin position="52"/>
        <end position="76"/>
    </location>
</feature>
<dbReference type="AlphaFoldDB" id="A0A285B041"/>
<gene>
    <name evidence="2" type="ORF">KOSB73_220394</name>
</gene>
<accession>A0A285B041</accession>
<evidence type="ECO:0000313" key="3">
    <source>
        <dbReference type="Proteomes" id="UP000220639"/>
    </source>
</evidence>
<evidence type="ECO:0000313" key="2">
    <source>
        <dbReference type="EMBL" id="SNU34275.1"/>
    </source>
</evidence>
<proteinExistence type="predicted"/>
<name>A0A285B041_9ENTR</name>
<dbReference type="Proteomes" id="UP000220639">
    <property type="component" value="Unassembled WGS sequence"/>
</dbReference>
<dbReference type="EMBL" id="FZTC01000015">
    <property type="protein sequence ID" value="SNU34275.1"/>
    <property type="molecule type" value="Genomic_DNA"/>
</dbReference>
<keyword evidence="1" id="KW-1133">Transmembrane helix</keyword>
<protein>
    <submittedName>
        <fullName evidence="2">Uncharacterized protein</fullName>
    </submittedName>
</protein>
<reference evidence="3" key="1">
    <citation type="submission" date="2017-08" db="EMBL/GenBank/DDBJ databases">
        <authorList>
            <person name="Brisse S."/>
        </authorList>
    </citation>
    <scope>NUCLEOTIDE SEQUENCE [LARGE SCALE GENOMIC DNA]</scope>
    <source>
        <strain evidence="3">06D021</strain>
    </source>
</reference>
<keyword evidence="1" id="KW-0812">Transmembrane</keyword>
<sequence length="93" mass="9990">MHGGLIKSGDGVGSVDSSLAQLHSIIVKPAHSTIRRLDIFHHVAGYGSVDDLALFCSGSGLFLYWLNGFFGFLFLLRCQGVDVVSVRAPSRTP</sequence>